<organism evidence="2 3">
    <name type="scientific">Rhodoferax potami</name>
    <dbReference type="NCBI Taxonomy" id="3068338"/>
    <lineage>
        <taxon>Bacteria</taxon>
        <taxon>Pseudomonadati</taxon>
        <taxon>Pseudomonadota</taxon>
        <taxon>Betaproteobacteria</taxon>
        <taxon>Burkholderiales</taxon>
        <taxon>Comamonadaceae</taxon>
        <taxon>Rhodoferax</taxon>
    </lineage>
</organism>
<dbReference type="PANTHER" id="PTHR42782">
    <property type="entry name" value="SI:CH73-314G15.3"/>
    <property type="match status" value="1"/>
</dbReference>
<dbReference type="Proteomes" id="UP001321700">
    <property type="component" value="Unassembled WGS sequence"/>
</dbReference>
<name>A0ABU3KIY7_9BURK</name>
<sequence>MELREHALKAFQASVPEHKAQLALELQSGDPAFVVDAKRHFTPPDAPGQPTRPELVDPKDVPRRSPFTPAGHAALMHSIAHIEFNAINLALDCIWRYDNMPEAFYRDWATVAAEEAQHFTLLSGHLKALGYAYGDFPAHTGLWTICQNTAPDIAARMALVPRTMEARGLDATPLIQSKLAKVGTAAALEARAILDIILAEEVGHVATGNRWYHWLCAQHKLDADAFYAQAAVRYAAPRPKPPFNYAARKAAGFTPTEMRRLDIDAGLAIGLEFGLEAGLDVA</sequence>
<protein>
    <submittedName>
        <fullName evidence="2">Ferritin-like domain-containing protein</fullName>
    </submittedName>
</protein>
<dbReference type="PANTHER" id="PTHR42782:SF4">
    <property type="entry name" value="DUF455 DOMAIN-CONTAINING PROTEIN"/>
    <property type="match status" value="1"/>
</dbReference>
<dbReference type="InterPro" id="IPR009078">
    <property type="entry name" value="Ferritin-like_SF"/>
</dbReference>
<dbReference type="RefSeq" id="WP_313873538.1">
    <property type="nucleotide sequence ID" value="NZ_JAVBIK010000001.1"/>
</dbReference>
<gene>
    <name evidence="2" type="ORF">RAE19_03075</name>
</gene>
<dbReference type="SUPFAM" id="SSF47240">
    <property type="entry name" value="Ferritin-like"/>
    <property type="match status" value="1"/>
</dbReference>
<comment type="caution">
    <text evidence="2">The sequence shown here is derived from an EMBL/GenBank/DDBJ whole genome shotgun (WGS) entry which is preliminary data.</text>
</comment>
<dbReference type="PIRSF" id="PIRSF012318">
    <property type="entry name" value="UCP012318"/>
    <property type="match status" value="1"/>
</dbReference>
<feature type="compositionally biased region" description="Basic and acidic residues" evidence="1">
    <location>
        <begin position="54"/>
        <end position="63"/>
    </location>
</feature>
<feature type="region of interest" description="Disordered" evidence="1">
    <location>
        <begin position="38"/>
        <end position="67"/>
    </location>
</feature>
<dbReference type="CDD" id="cd00657">
    <property type="entry name" value="Ferritin_like"/>
    <property type="match status" value="1"/>
</dbReference>
<keyword evidence="3" id="KW-1185">Reference proteome</keyword>
<dbReference type="InterPro" id="IPR011197">
    <property type="entry name" value="UCP012318"/>
</dbReference>
<evidence type="ECO:0000313" key="3">
    <source>
        <dbReference type="Proteomes" id="UP001321700"/>
    </source>
</evidence>
<reference evidence="2 3" key="1">
    <citation type="submission" date="2023-08" db="EMBL/GenBank/DDBJ databases">
        <title>Rhodoferax potami sp. nov. and Rhodoferax mekongensis sp. nov., isolated from the Mekong River in Thailand.</title>
        <authorList>
            <person name="Kitikhun S."/>
            <person name="Charoenyingcharoen P."/>
            <person name="Siriarchawattana P."/>
            <person name="Likhitrattanapisal S."/>
            <person name="Nilsakha T."/>
            <person name="Chanpet A."/>
            <person name="Rattanawaree P."/>
            <person name="Ingsriswang S."/>
        </authorList>
    </citation>
    <scope>NUCLEOTIDE SEQUENCE [LARGE SCALE GENOMIC DNA]</scope>
    <source>
        <strain evidence="2 3">TBRC 17660</strain>
    </source>
</reference>
<proteinExistence type="predicted"/>
<evidence type="ECO:0000313" key="2">
    <source>
        <dbReference type="EMBL" id="MDT7517729.1"/>
    </source>
</evidence>
<evidence type="ECO:0000256" key="1">
    <source>
        <dbReference type="SAM" id="MobiDB-lite"/>
    </source>
</evidence>
<dbReference type="Pfam" id="PF04305">
    <property type="entry name" value="DUF455"/>
    <property type="match status" value="1"/>
</dbReference>
<dbReference type="EMBL" id="JAVBIK010000001">
    <property type="protein sequence ID" value="MDT7517729.1"/>
    <property type="molecule type" value="Genomic_DNA"/>
</dbReference>
<accession>A0ABU3KIY7</accession>
<dbReference type="InterPro" id="IPR007402">
    <property type="entry name" value="DUF455"/>
</dbReference>